<evidence type="ECO:0000313" key="2">
    <source>
        <dbReference type="EMBL" id="RFZ90742.1"/>
    </source>
</evidence>
<sequence length="101" mass="11691">MKKSISDKLIEVIKKATLLDKEIVLYVKTDWSPQSDTEGYLFDPEEIVPLELNGVPYFLEIDTVIEVIETWNNWTDGNKSDLDNIVEAVIYYAKYDAYKPV</sequence>
<feature type="domain" description="DUF7716" evidence="1">
    <location>
        <begin position="8"/>
        <end position="98"/>
    </location>
</feature>
<dbReference type="OrthoDB" id="981556at2"/>
<dbReference type="RefSeq" id="WP_117392947.1">
    <property type="nucleotide sequence ID" value="NZ_QWDC01000003.1"/>
</dbReference>
<accession>A0A372NP85</accession>
<dbReference type="InterPro" id="IPR056133">
    <property type="entry name" value="DUF7716"/>
</dbReference>
<reference evidence="2 3" key="1">
    <citation type="submission" date="2018-08" db="EMBL/GenBank/DDBJ databases">
        <title>Mucilaginibacter sp. MYSH2.</title>
        <authorList>
            <person name="Seo T."/>
        </authorList>
    </citation>
    <scope>NUCLEOTIDE SEQUENCE [LARGE SCALE GENOMIC DNA]</scope>
    <source>
        <strain evidence="2 3">MYSH2</strain>
    </source>
</reference>
<gene>
    <name evidence="2" type="ORF">D0C36_17430</name>
</gene>
<dbReference type="EMBL" id="QWDC01000003">
    <property type="protein sequence ID" value="RFZ90742.1"/>
    <property type="molecule type" value="Genomic_DNA"/>
</dbReference>
<evidence type="ECO:0000313" key="3">
    <source>
        <dbReference type="Proteomes" id="UP000264217"/>
    </source>
</evidence>
<name>A0A372NP85_9SPHI</name>
<protein>
    <recommendedName>
        <fullName evidence="1">DUF7716 domain-containing protein</fullName>
    </recommendedName>
</protein>
<comment type="caution">
    <text evidence="2">The sequence shown here is derived from an EMBL/GenBank/DDBJ whole genome shotgun (WGS) entry which is preliminary data.</text>
</comment>
<organism evidence="2 3">
    <name type="scientific">Mucilaginibacter conchicola</name>
    <dbReference type="NCBI Taxonomy" id="2303333"/>
    <lineage>
        <taxon>Bacteria</taxon>
        <taxon>Pseudomonadati</taxon>
        <taxon>Bacteroidota</taxon>
        <taxon>Sphingobacteriia</taxon>
        <taxon>Sphingobacteriales</taxon>
        <taxon>Sphingobacteriaceae</taxon>
        <taxon>Mucilaginibacter</taxon>
    </lineage>
</organism>
<dbReference type="Pfam" id="PF24832">
    <property type="entry name" value="DUF7716"/>
    <property type="match status" value="1"/>
</dbReference>
<proteinExistence type="predicted"/>
<evidence type="ECO:0000259" key="1">
    <source>
        <dbReference type="Pfam" id="PF24832"/>
    </source>
</evidence>
<dbReference type="Proteomes" id="UP000264217">
    <property type="component" value="Unassembled WGS sequence"/>
</dbReference>
<keyword evidence="3" id="KW-1185">Reference proteome</keyword>
<dbReference type="AlphaFoldDB" id="A0A372NP85"/>